<evidence type="ECO:0000313" key="4">
    <source>
        <dbReference type="Proteomes" id="UP000235786"/>
    </source>
</evidence>
<name>A0A2J6R701_HYAVF</name>
<keyword evidence="1" id="KW-0539">Nucleus</keyword>
<dbReference type="GO" id="GO:0000981">
    <property type="term" value="F:DNA-binding transcription factor activity, RNA polymerase II-specific"/>
    <property type="evidence" value="ECO:0007669"/>
    <property type="project" value="InterPro"/>
</dbReference>
<evidence type="ECO:0000313" key="3">
    <source>
        <dbReference type="EMBL" id="PMD34291.1"/>
    </source>
</evidence>
<evidence type="ECO:0000259" key="2">
    <source>
        <dbReference type="PROSITE" id="PS50048"/>
    </source>
</evidence>
<dbReference type="AlphaFoldDB" id="A0A2J6R701"/>
<reference evidence="3 4" key="1">
    <citation type="submission" date="2016-04" db="EMBL/GenBank/DDBJ databases">
        <title>A degradative enzymes factory behind the ericoid mycorrhizal symbiosis.</title>
        <authorList>
            <consortium name="DOE Joint Genome Institute"/>
            <person name="Martino E."/>
            <person name="Morin E."/>
            <person name="Grelet G."/>
            <person name="Kuo A."/>
            <person name="Kohler A."/>
            <person name="Daghino S."/>
            <person name="Barry K."/>
            <person name="Choi C."/>
            <person name="Cichocki N."/>
            <person name="Clum A."/>
            <person name="Copeland A."/>
            <person name="Hainaut M."/>
            <person name="Haridas S."/>
            <person name="Labutti K."/>
            <person name="Lindquist E."/>
            <person name="Lipzen A."/>
            <person name="Khouja H.-R."/>
            <person name="Murat C."/>
            <person name="Ohm R."/>
            <person name="Olson A."/>
            <person name="Spatafora J."/>
            <person name="Veneault-Fourrey C."/>
            <person name="Henrissat B."/>
            <person name="Grigoriev I."/>
            <person name="Martin F."/>
            <person name="Perotto S."/>
        </authorList>
    </citation>
    <scope>NUCLEOTIDE SEQUENCE [LARGE SCALE GENOMIC DNA]</scope>
    <source>
        <strain evidence="3 4">F</strain>
    </source>
</reference>
<sequence>MTFVEWAPNVDGAPRQAPPVRVYHRKSKTGCAECRARRVKCDEIHPICGMCQRSTGQCTYDRAKIARMNESSSSLTEKIPPIGESKWTLKKKVEPPALEPLVPRARHLLELKLLHRYMSETLPALTKFAGDIETQKYLWTIAWPRKAFEHEALLNSMYALAALHWTTLERQNQEASEAYITYLGRTISSHRNDVANLSKDNADAVCLTSTFVRTCIFSELSTRDLEPYTPPSVWLKSTQASGQVWAASWKWIADDEDAIASALFKSTSALMDPALMFHSSNRKGLNHLLRCNLGDDAAQMANPEIVVAYETTVSYIGGIKLALAAGQEPRIDILKRLASFPMWINRNFTPLVEECQPRAMVILCHYFALLTHFKDFWWVADTGEREIRAVEKILPPQWVQSMDWPLQVLEDPLILVSELIDEMQIQEDGGGEEFDKAPMQGGLDLSVPFGPGFRGERTWHA</sequence>
<dbReference type="STRING" id="1149755.A0A2J6R701"/>
<organism evidence="3 4">
    <name type="scientific">Hyaloscypha variabilis (strain UAMH 11265 / GT02V1 / F)</name>
    <name type="common">Meliniomyces variabilis</name>
    <dbReference type="NCBI Taxonomy" id="1149755"/>
    <lineage>
        <taxon>Eukaryota</taxon>
        <taxon>Fungi</taxon>
        <taxon>Dikarya</taxon>
        <taxon>Ascomycota</taxon>
        <taxon>Pezizomycotina</taxon>
        <taxon>Leotiomycetes</taxon>
        <taxon>Helotiales</taxon>
        <taxon>Hyaloscyphaceae</taxon>
        <taxon>Hyaloscypha</taxon>
        <taxon>Hyaloscypha variabilis</taxon>
    </lineage>
</organism>
<evidence type="ECO:0000256" key="1">
    <source>
        <dbReference type="ARBA" id="ARBA00023242"/>
    </source>
</evidence>
<protein>
    <recommendedName>
        <fullName evidence="2">Zn(2)-C6 fungal-type domain-containing protein</fullName>
    </recommendedName>
</protein>
<proteinExistence type="predicted"/>
<dbReference type="PROSITE" id="PS50048">
    <property type="entry name" value="ZN2_CY6_FUNGAL_2"/>
    <property type="match status" value="1"/>
</dbReference>
<dbReference type="SMART" id="SM00066">
    <property type="entry name" value="GAL4"/>
    <property type="match status" value="1"/>
</dbReference>
<feature type="domain" description="Zn(2)-C6 fungal-type" evidence="2">
    <location>
        <begin position="30"/>
        <end position="60"/>
    </location>
</feature>
<keyword evidence="4" id="KW-1185">Reference proteome</keyword>
<dbReference type="CDD" id="cd00067">
    <property type="entry name" value="GAL4"/>
    <property type="match status" value="1"/>
</dbReference>
<dbReference type="Proteomes" id="UP000235786">
    <property type="component" value="Unassembled WGS sequence"/>
</dbReference>
<dbReference type="InterPro" id="IPR001138">
    <property type="entry name" value="Zn2Cys6_DnaBD"/>
</dbReference>
<dbReference type="Gene3D" id="4.10.240.10">
    <property type="entry name" value="Zn(2)-C6 fungal-type DNA-binding domain"/>
    <property type="match status" value="1"/>
</dbReference>
<dbReference type="EMBL" id="KZ613954">
    <property type="protein sequence ID" value="PMD34291.1"/>
    <property type="molecule type" value="Genomic_DNA"/>
</dbReference>
<dbReference type="GO" id="GO:0008270">
    <property type="term" value="F:zinc ion binding"/>
    <property type="evidence" value="ECO:0007669"/>
    <property type="project" value="InterPro"/>
</dbReference>
<dbReference type="Pfam" id="PF00172">
    <property type="entry name" value="Zn_clus"/>
    <property type="match status" value="1"/>
</dbReference>
<dbReference type="PROSITE" id="PS00463">
    <property type="entry name" value="ZN2_CY6_FUNGAL_1"/>
    <property type="match status" value="1"/>
</dbReference>
<gene>
    <name evidence="3" type="ORF">L207DRAFT_437473</name>
</gene>
<dbReference type="SUPFAM" id="SSF57701">
    <property type="entry name" value="Zn2/Cys6 DNA-binding domain"/>
    <property type="match status" value="1"/>
</dbReference>
<dbReference type="InterPro" id="IPR036864">
    <property type="entry name" value="Zn2-C6_fun-type_DNA-bd_sf"/>
</dbReference>
<dbReference type="PANTHER" id="PTHR47657:SF14">
    <property type="entry name" value="ZN(2)-C6 FUNGAL-TYPE DOMAIN-CONTAINING PROTEIN"/>
    <property type="match status" value="1"/>
</dbReference>
<dbReference type="PANTHER" id="PTHR47657">
    <property type="entry name" value="STEROL REGULATORY ELEMENT-BINDING PROTEIN ECM22"/>
    <property type="match status" value="1"/>
</dbReference>
<dbReference type="InterPro" id="IPR052400">
    <property type="entry name" value="Zn2-C6_fungal_TF"/>
</dbReference>
<accession>A0A2J6R701</accession>
<dbReference type="OrthoDB" id="3546279at2759"/>